<keyword evidence="2" id="KW-0732">Signal</keyword>
<dbReference type="Pfam" id="PF13584">
    <property type="entry name" value="BatD"/>
    <property type="match status" value="2"/>
</dbReference>
<reference evidence="3" key="1">
    <citation type="submission" date="2020-02" db="EMBL/GenBank/DDBJ databases">
        <title>Flavobacterium sp. genome.</title>
        <authorList>
            <person name="Jung H.S."/>
            <person name="Baek J.H."/>
            <person name="Jeon C.O."/>
        </authorList>
    </citation>
    <scope>NUCLEOTIDE SEQUENCE</scope>
    <source>
        <strain evidence="3">SE-s28</strain>
    </source>
</reference>
<keyword evidence="4" id="KW-1185">Reference proteome</keyword>
<comment type="caution">
    <text evidence="3">The sequence shown here is derived from an EMBL/GenBank/DDBJ whole genome shotgun (WGS) entry which is preliminary data.</text>
</comment>
<keyword evidence="1" id="KW-0812">Transmembrane</keyword>
<feature type="chain" id="PRO_5036965444" evidence="2">
    <location>
        <begin position="19"/>
        <end position="587"/>
    </location>
</feature>
<feature type="signal peptide" evidence="2">
    <location>
        <begin position="1"/>
        <end position="18"/>
    </location>
</feature>
<proteinExistence type="predicted"/>
<organism evidence="3 4">
    <name type="scientific">Flavobacterium silvaticum</name>
    <dbReference type="NCBI Taxonomy" id="1852020"/>
    <lineage>
        <taxon>Bacteria</taxon>
        <taxon>Pseudomonadati</taxon>
        <taxon>Bacteroidota</taxon>
        <taxon>Flavobacteriia</taxon>
        <taxon>Flavobacteriales</taxon>
        <taxon>Flavobacteriaceae</taxon>
        <taxon>Flavobacterium</taxon>
    </lineage>
</organism>
<evidence type="ECO:0000256" key="2">
    <source>
        <dbReference type="SAM" id="SignalP"/>
    </source>
</evidence>
<dbReference type="PANTHER" id="PTHR40940:SF2">
    <property type="entry name" value="BATD"/>
    <property type="match status" value="1"/>
</dbReference>
<sequence>MKKIGVIIALLCCFGIQAQVQFEAKVSRQTLGQNETLRIDFEMNADGDNFTPPNFEGFRVVGGPSQRVSQSWINGRSSFVKSYSYFLEPKQRGSLVIKQAVIEINGQVYKTNPVRINVTNPIDRPRQPGEPEPVNTDDAIKLVAEVSKTNPYINEPITVVYKLYLSYNIGVTNWRELEKPKYNDFWSQNIDIKQLVAEQGTFNGQPMRFVVLRKTVLYPQKSGKLTIEPLALDLDIQVPTGRRNFFGQQQVVNDSKKVSAGAKTISVRALPEAGKPDDFTGAVGSFDFKVKPSKTTLQNGESLDLSVSVTGNGNLKLFDLPKPVVPASLEMYDPVHKENVTTPLSGMSGKISDTYTIVPSYKGNYPIQPMSFSYFDLKSGRYKTITSPEIMVKVLDGPGNPTQPSVAQNTPGKQEVLKSDQFGFIKLKTKLEPVNQPSFFGSGMFYTLLIAPFLAIPLLVVVRRRKEERDSDVVGNRKRQSNRLAKKYLSEAKKAIHDKERFYIALERALHNFLKAKLQIETSEMSKDKIRELLLAKRANPETVDQYIRLTENCEFARYAPASDASIQSDYDKAAGLLSELEKQLAS</sequence>
<accession>A0A972FJ40</accession>
<feature type="transmembrane region" description="Helical" evidence="1">
    <location>
        <begin position="439"/>
        <end position="462"/>
    </location>
</feature>
<dbReference type="PANTHER" id="PTHR40940">
    <property type="entry name" value="PROTEIN BATD-RELATED"/>
    <property type="match status" value="1"/>
</dbReference>
<protein>
    <submittedName>
        <fullName evidence="3">Protein BatD</fullName>
    </submittedName>
</protein>
<dbReference type="AlphaFoldDB" id="A0A972FJ40"/>
<keyword evidence="1" id="KW-0472">Membrane</keyword>
<name>A0A972FJ40_9FLAO</name>
<dbReference type="EMBL" id="JAAMPU010000093">
    <property type="protein sequence ID" value="NMH26612.1"/>
    <property type="molecule type" value="Genomic_DNA"/>
</dbReference>
<dbReference type="InterPro" id="IPR025738">
    <property type="entry name" value="BatD"/>
</dbReference>
<evidence type="ECO:0000313" key="4">
    <source>
        <dbReference type="Proteomes" id="UP000712080"/>
    </source>
</evidence>
<keyword evidence="1" id="KW-1133">Transmembrane helix</keyword>
<evidence type="ECO:0000256" key="1">
    <source>
        <dbReference type="SAM" id="Phobius"/>
    </source>
</evidence>
<dbReference type="RefSeq" id="WP_169525575.1">
    <property type="nucleotide sequence ID" value="NZ_JAAMPU010000093.1"/>
</dbReference>
<evidence type="ECO:0000313" key="3">
    <source>
        <dbReference type="EMBL" id="NMH26612.1"/>
    </source>
</evidence>
<dbReference type="Proteomes" id="UP000712080">
    <property type="component" value="Unassembled WGS sequence"/>
</dbReference>
<gene>
    <name evidence="3" type="ORF">G6047_01085</name>
</gene>